<comment type="similarity">
    <text evidence="1">Belongs to the pseudouridine synthase RluA family.</text>
</comment>
<dbReference type="Pfam" id="PF00849">
    <property type="entry name" value="PseudoU_synth_2"/>
    <property type="match status" value="1"/>
</dbReference>
<dbReference type="PANTHER" id="PTHR21600:SF87">
    <property type="entry name" value="RNA PSEUDOURIDYLATE SYNTHASE DOMAIN-CONTAINING PROTEIN 1"/>
    <property type="match status" value="1"/>
</dbReference>
<dbReference type="GO" id="GO:0000455">
    <property type="term" value="P:enzyme-directed rRNA pseudouridine synthesis"/>
    <property type="evidence" value="ECO:0007669"/>
    <property type="project" value="TreeGrafter"/>
</dbReference>
<name>T0QUH8_SAPDV</name>
<keyword evidence="4" id="KW-1185">Reference proteome</keyword>
<feature type="domain" description="Pseudouridine synthase RsuA/RluA-like" evidence="2">
    <location>
        <begin position="148"/>
        <end position="289"/>
    </location>
</feature>
<sequence length="343" mass="37416">MKRKRQASETGAEVIVRALLTQALETLASITPGLDASAFLPLRVLSAKGRDLLPTDDSTVGTTQYSSDVAVRLFYAKVLAPALTLSDVADLVRSTAMVLLEGQASDVVALRVDPATSRLVFFTRQAQPSVLDVELDPSIRVLHADAAILVVDKPPNVCSVDGVDHPTSIHSLLKRKYPQVRMVHRLDYETSGLLVVALTREAAVHLNRQFREKTVQKQYHALIHGALDPVSGDIHARLGPDPTHRIKQVVADDGKAAETHYEQLFSSSDTSLVQLNPVTGRTHQLRVHLWSRGCPIVGDSLYHLDANGEDKPIGRLHLHASTITLQHPASGERVTYTSPCPFA</sequence>
<proteinExistence type="inferred from homology"/>
<dbReference type="Gene3D" id="3.30.2350.10">
    <property type="entry name" value="Pseudouridine synthase"/>
    <property type="match status" value="1"/>
</dbReference>
<dbReference type="AlphaFoldDB" id="T0QUH8"/>
<dbReference type="InterPro" id="IPR020103">
    <property type="entry name" value="PsdUridine_synth_cat_dom_sf"/>
</dbReference>
<evidence type="ECO:0000313" key="3">
    <source>
        <dbReference type="EMBL" id="EQC37675.1"/>
    </source>
</evidence>
<organism evidence="3 4">
    <name type="scientific">Saprolegnia diclina (strain VS20)</name>
    <dbReference type="NCBI Taxonomy" id="1156394"/>
    <lineage>
        <taxon>Eukaryota</taxon>
        <taxon>Sar</taxon>
        <taxon>Stramenopiles</taxon>
        <taxon>Oomycota</taxon>
        <taxon>Saprolegniomycetes</taxon>
        <taxon>Saprolegniales</taxon>
        <taxon>Saprolegniaceae</taxon>
        <taxon>Saprolegnia</taxon>
    </lineage>
</organism>
<dbReference type="CDD" id="cd02869">
    <property type="entry name" value="PseudoU_synth_RluA_like"/>
    <property type="match status" value="1"/>
</dbReference>
<dbReference type="InterPro" id="IPR050188">
    <property type="entry name" value="RluA_PseudoU_synthase"/>
</dbReference>
<evidence type="ECO:0000256" key="1">
    <source>
        <dbReference type="ARBA" id="ARBA00010876"/>
    </source>
</evidence>
<accession>T0QUH8</accession>
<dbReference type="GO" id="GO:0009982">
    <property type="term" value="F:pseudouridine synthase activity"/>
    <property type="evidence" value="ECO:0007669"/>
    <property type="project" value="InterPro"/>
</dbReference>
<dbReference type="STRING" id="1156394.T0QUH8"/>
<dbReference type="OrthoDB" id="418349at2759"/>
<dbReference type="InterPro" id="IPR006145">
    <property type="entry name" value="PsdUridine_synth_RsuA/RluA"/>
</dbReference>
<evidence type="ECO:0000259" key="2">
    <source>
        <dbReference type="Pfam" id="PF00849"/>
    </source>
</evidence>
<dbReference type="EMBL" id="JH767143">
    <property type="protein sequence ID" value="EQC37675.1"/>
    <property type="molecule type" value="Genomic_DNA"/>
</dbReference>
<dbReference type="SUPFAM" id="SSF55120">
    <property type="entry name" value="Pseudouridine synthase"/>
    <property type="match status" value="1"/>
</dbReference>
<dbReference type="OMA" id="PTHRIKQ"/>
<dbReference type="GO" id="GO:0003723">
    <property type="term" value="F:RNA binding"/>
    <property type="evidence" value="ECO:0007669"/>
    <property type="project" value="InterPro"/>
</dbReference>
<dbReference type="eggNOG" id="KOG1919">
    <property type="taxonomic scope" value="Eukaryota"/>
</dbReference>
<dbReference type="RefSeq" id="XP_008608608.1">
    <property type="nucleotide sequence ID" value="XM_008610386.1"/>
</dbReference>
<dbReference type="InterPro" id="IPR006224">
    <property type="entry name" value="PsdUridine_synth_RluA-like_CS"/>
</dbReference>
<evidence type="ECO:0000313" key="4">
    <source>
        <dbReference type="Proteomes" id="UP000030762"/>
    </source>
</evidence>
<dbReference type="VEuPathDB" id="FungiDB:SDRG_04705"/>
<dbReference type="PROSITE" id="PS01129">
    <property type="entry name" value="PSI_RLU"/>
    <property type="match status" value="1"/>
</dbReference>
<dbReference type="PANTHER" id="PTHR21600">
    <property type="entry name" value="MITOCHONDRIAL RNA PSEUDOURIDINE SYNTHASE"/>
    <property type="match status" value="1"/>
</dbReference>
<dbReference type="GeneID" id="19945432"/>
<reference evidence="3 4" key="1">
    <citation type="submission" date="2012-04" db="EMBL/GenBank/DDBJ databases">
        <title>The Genome Sequence of Saprolegnia declina VS20.</title>
        <authorList>
            <consortium name="The Broad Institute Genome Sequencing Platform"/>
            <person name="Russ C."/>
            <person name="Nusbaum C."/>
            <person name="Tyler B."/>
            <person name="van West P."/>
            <person name="Dieguez-Uribeondo J."/>
            <person name="de Bruijn I."/>
            <person name="Tripathy S."/>
            <person name="Jiang R."/>
            <person name="Young S.K."/>
            <person name="Zeng Q."/>
            <person name="Gargeya S."/>
            <person name="Fitzgerald M."/>
            <person name="Haas B."/>
            <person name="Abouelleil A."/>
            <person name="Alvarado L."/>
            <person name="Arachchi H.M."/>
            <person name="Berlin A."/>
            <person name="Chapman S.B."/>
            <person name="Goldberg J."/>
            <person name="Griggs A."/>
            <person name="Gujja S."/>
            <person name="Hansen M."/>
            <person name="Howarth C."/>
            <person name="Imamovic A."/>
            <person name="Larimer J."/>
            <person name="McCowen C."/>
            <person name="Montmayeur A."/>
            <person name="Murphy C."/>
            <person name="Neiman D."/>
            <person name="Pearson M."/>
            <person name="Priest M."/>
            <person name="Roberts A."/>
            <person name="Saif S."/>
            <person name="Shea T."/>
            <person name="Sisk P."/>
            <person name="Sykes S."/>
            <person name="Wortman J."/>
            <person name="Nusbaum C."/>
            <person name="Birren B."/>
        </authorList>
    </citation>
    <scope>NUCLEOTIDE SEQUENCE [LARGE SCALE GENOMIC DNA]</scope>
    <source>
        <strain evidence="3 4">VS20</strain>
    </source>
</reference>
<protein>
    <recommendedName>
        <fullName evidence="2">Pseudouridine synthase RsuA/RluA-like domain-containing protein</fullName>
    </recommendedName>
</protein>
<gene>
    <name evidence="3" type="ORF">SDRG_04705</name>
</gene>
<dbReference type="InParanoid" id="T0QUH8"/>
<dbReference type="Proteomes" id="UP000030762">
    <property type="component" value="Unassembled WGS sequence"/>
</dbReference>